<keyword evidence="6" id="KW-1185">Reference proteome</keyword>
<sequence>MKLEIARALFLVAALAVTTAAAAAWEQPRPMVFSKAGEGGQCPLPRVVKADQAQAQPDHDLLLFLFGMSQGLRPVG</sequence>
<dbReference type="KEGG" id="pmos:O165_028755"/>
<feature type="chain" id="PRO_5044559099" description="Secreted protein" evidence="1">
    <location>
        <begin position="24"/>
        <end position="76"/>
    </location>
</feature>
<dbReference type="RefSeq" id="WP_023629764.1">
    <property type="nucleotide sequence ID" value="NZ_CATKPM010000022.1"/>
</dbReference>
<reference evidence="3 5" key="1">
    <citation type="submission" date="2016-10" db="EMBL/GenBank/DDBJ databases">
        <authorList>
            <person name="de Groot N.N."/>
        </authorList>
    </citation>
    <scope>NUCLEOTIDE SEQUENCE [LARGE SCALE GENOMIC DNA]</scope>
    <source>
        <strain evidence="3 5">LMG 27941</strain>
    </source>
</reference>
<name>A0A1H9B7I1_9PSED</name>
<evidence type="ECO:0000313" key="5">
    <source>
        <dbReference type="Proteomes" id="UP000199221"/>
    </source>
</evidence>
<protein>
    <recommendedName>
        <fullName evidence="7">Secreted protein</fullName>
    </recommendedName>
</protein>
<evidence type="ECO:0008006" key="7">
    <source>
        <dbReference type="Google" id="ProtNLM"/>
    </source>
</evidence>
<reference evidence="4" key="2">
    <citation type="submission" date="2021-08" db="EMBL/GenBank/DDBJ databases">
        <authorList>
            <person name="Yaryura P.M."/>
            <person name="Bianco M.I."/>
            <person name="Morais C."/>
            <person name="Setubal J.C."/>
        </authorList>
    </citation>
    <scope>NUCLEOTIDE SEQUENCE</scope>
    <source>
        <strain evidence="4">AP1</strain>
    </source>
</reference>
<evidence type="ECO:0000256" key="1">
    <source>
        <dbReference type="SAM" id="SignalP"/>
    </source>
</evidence>
<dbReference type="EMBL" id="FOEQ01000001">
    <property type="protein sequence ID" value="SEP84643.1"/>
    <property type="molecule type" value="Genomic_DNA"/>
</dbReference>
<dbReference type="EMBL" id="JAZDQQ010000005">
    <property type="protein sequence ID" value="MEE1880175.1"/>
    <property type="molecule type" value="Genomic_DNA"/>
</dbReference>
<dbReference type="Proteomes" id="UP001209279">
    <property type="component" value="Chromosome"/>
</dbReference>
<dbReference type="Proteomes" id="UP001329505">
    <property type="component" value="Unassembled WGS sequence"/>
</dbReference>
<feature type="signal peptide" evidence="1">
    <location>
        <begin position="1"/>
        <end position="23"/>
    </location>
</feature>
<dbReference type="Proteomes" id="UP000199221">
    <property type="component" value="Unassembled WGS sequence"/>
</dbReference>
<evidence type="ECO:0000313" key="3">
    <source>
        <dbReference type="EMBL" id="SEP84643.1"/>
    </source>
</evidence>
<evidence type="ECO:0000313" key="4">
    <source>
        <dbReference type="EMBL" id="UXZ45116.1"/>
    </source>
</evidence>
<evidence type="ECO:0000313" key="6">
    <source>
        <dbReference type="Proteomes" id="UP001329505"/>
    </source>
</evidence>
<dbReference type="GeneID" id="93676015"/>
<dbReference type="EMBL" id="CP083803">
    <property type="protein sequence ID" value="UXZ45116.1"/>
    <property type="molecule type" value="Genomic_DNA"/>
</dbReference>
<gene>
    <name evidence="4" type="ORF">K7K07_24155</name>
    <name evidence="3" type="ORF">SAMN05216230_101606</name>
    <name evidence="2" type="ORF">V0R55_08380</name>
</gene>
<reference evidence="2 6" key="3">
    <citation type="submission" date="2024-01" db="EMBL/GenBank/DDBJ databases">
        <title>Unpublished Manusciprt.</title>
        <authorList>
            <person name="Duman M."/>
            <person name="Valdes E.G."/>
            <person name="Ajmi N."/>
            <person name="Altun S."/>
            <person name="Saticioglu I.B."/>
        </authorList>
    </citation>
    <scope>NUCLEOTIDE SEQUENCE [LARGE SCALE GENOMIC DNA]</scope>
    <source>
        <strain evidence="2 6">139P</strain>
    </source>
</reference>
<proteinExistence type="predicted"/>
<evidence type="ECO:0000313" key="2">
    <source>
        <dbReference type="EMBL" id="MEE1880175.1"/>
    </source>
</evidence>
<organism evidence="3 5">
    <name type="scientific">Pseudomonas soli</name>
    <dbReference type="NCBI Taxonomy" id="1306993"/>
    <lineage>
        <taxon>Bacteria</taxon>
        <taxon>Pseudomonadati</taxon>
        <taxon>Pseudomonadota</taxon>
        <taxon>Gammaproteobacteria</taxon>
        <taxon>Pseudomonadales</taxon>
        <taxon>Pseudomonadaceae</taxon>
        <taxon>Pseudomonas</taxon>
    </lineage>
</organism>
<keyword evidence="1" id="KW-0732">Signal</keyword>
<accession>A0A1H9B7I1</accession>
<dbReference type="AlphaFoldDB" id="A0A1H9B7I1"/>